<organism evidence="2 3">
    <name type="scientific">Camelliibacillus cellulosilyticus</name>
    <dbReference type="NCBI Taxonomy" id="2174486"/>
    <lineage>
        <taxon>Bacteria</taxon>
        <taxon>Bacillati</taxon>
        <taxon>Bacillota</taxon>
        <taxon>Bacilli</taxon>
        <taxon>Bacillales</taxon>
        <taxon>Sporolactobacillaceae</taxon>
        <taxon>Camelliibacillus</taxon>
    </lineage>
</organism>
<evidence type="ECO:0000313" key="3">
    <source>
        <dbReference type="Proteomes" id="UP001596022"/>
    </source>
</evidence>
<dbReference type="RefSeq" id="WP_376847490.1">
    <property type="nucleotide sequence ID" value="NZ_JBHSFW010000020.1"/>
</dbReference>
<evidence type="ECO:0000313" key="2">
    <source>
        <dbReference type="EMBL" id="MFC4620378.1"/>
    </source>
</evidence>
<dbReference type="Proteomes" id="UP001596022">
    <property type="component" value="Unassembled WGS sequence"/>
</dbReference>
<comment type="caution">
    <text evidence="2">The sequence shown here is derived from an EMBL/GenBank/DDBJ whole genome shotgun (WGS) entry which is preliminary data.</text>
</comment>
<dbReference type="CDD" id="cd00198">
    <property type="entry name" value="vWFA"/>
    <property type="match status" value="1"/>
</dbReference>
<name>A0ABV9GQ31_9BACL</name>
<dbReference type="SUPFAM" id="SSF53300">
    <property type="entry name" value="vWA-like"/>
    <property type="match status" value="2"/>
</dbReference>
<accession>A0ABV9GQ31</accession>
<dbReference type="Pfam" id="PF00092">
    <property type="entry name" value="VWA"/>
    <property type="match status" value="1"/>
</dbReference>
<keyword evidence="3" id="KW-1185">Reference proteome</keyword>
<dbReference type="EMBL" id="JBHSFW010000020">
    <property type="protein sequence ID" value="MFC4620378.1"/>
    <property type="molecule type" value="Genomic_DNA"/>
</dbReference>
<dbReference type="InterPro" id="IPR002035">
    <property type="entry name" value="VWF_A"/>
</dbReference>
<dbReference type="InterPro" id="IPR036465">
    <property type="entry name" value="vWFA_dom_sf"/>
</dbReference>
<gene>
    <name evidence="2" type="ORF">ACFO4N_16875</name>
</gene>
<dbReference type="Gene3D" id="3.40.50.410">
    <property type="entry name" value="von Willebrand factor, type A domain"/>
    <property type="match status" value="1"/>
</dbReference>
<evidence type="ECO:0000259" key="1">
    <source>
        <dbReference type="PROSITE" id="PS50234"/>
    </source>
</evidence>
<feature type="domain" description="VWFA" evidence="1">
    <location>
        <begin position="1"/>
        <end position="91"/>
    </location>
</feature>
<reference evidence="3" key="1">
    <citation type="journal article" date="2019" name="Int. J. Syst. Evol. Microbiol.">
        <title>The Global Catalogue of Microorganisms (GCM) 10K type strain sequencing project: providing services to taxonomists for standard genome sequencing and annotation.</title>
        <authorList>
            <consortium name="The Broad Institute Genomics Platform"/>
            <consortium name="The Broad Institute Genome Sequencing Center for Infectious Disease"/>
            <person name="Wu L."/>
            <person name="Ma J."/>
        </authorList>
    </citation>
    <scope>NUCLEOTIDE SEQUENCE [LARGE SCALE GENOMIC DNA]</scope>
    <source>
        <strain evidence="3">CGMCC 1.16306</strain>
    </source>
</reference>
<protein>
    <submittedName>
        <fullName evidence="2">VWA domain-containing protein</fullName>
    </submittedName>
</protein>
<dbReference type="PROSITE" id="PS50234">
    <property type="entry name" value="VWFA"/>
    <property type="match status" value="1"/>
</dbReference>
<proteinExistence type="predicted"/>
<sequence length="244" mass="26560">MKKGRLKQILLITDGCSNQGEDPVAMAALAHEQGIVVNVIGVVDKDQTGRSGIQEIEDIAMAGGGISQIVKTKELSQTVQMVTRQAMTQTIKGVINQELQQILGEDETMEDLPPEKRGQVMEVVDELGETMDLEVCILVDTSASMEKKLPTVHEALLDLSISLNSRMGGNQFCLYTFPGKRKPIDKILAWTPKIDAIHSVFSKLASGGVTPTGPAIKEATKSFSRHSGREMRTHDVSIIEETGF</sequence>